<organism evidence="2 3">
    <name type="scientific">Anguilla anguilla</name>
    <name type="common">European freshwater eel</name>
    <name type="synonym">Muraena anguilla</name>
    <dbReference type="NCBI Taxonomy" id="7936"/>
    <lineage>
        <taxon>Eukaryota</taxon>
        <taxon>Metazoa</taxon>
        <taxon>Chordata</taxon>
        <taxon>Craniata</taxon>
        <taxon>Vertebrata</taxon>
        <taxon>Euteleostomi</taxon>
        <taxon>Actinopterygii</taxon>
        <taxon>Neopterygii</taxon>
        <taxon>Teleostei</taxon>
        <taxon>Anguilliformes</taxon>
        <taxon>Anguillidae</taxon>
        <taxon>Anguilla</taxon>
    </lineage>
</organism>
<feature type="compositionally biased region" description="Polar residues" evidence="1">
    <location>
        <begin position="20"/>
        <end position="31"/>
    </location>
</feature>
<feature type="compositionally biased region" description="Low complexity" evidence="1">
    <location>
        <begin position="384"/>
        <end position="395"/>
    </location>
</feature>
<feature type="compositionally biased region" description="Basic residues" evidence="1">
    <location>
        <begin position="513"/>
        <end position="522"/>
    </location>
</feature>
<feature type="region of interest" description="Disordered" evidence="1">
    <location>
        <begin position="1"/>
        <end position="85"/>
    </location>
</feature>
<dbReference type="EMBL" id="JAFIRN010000003">
    <property type="protein sequence ID" value="KAG5851810.1"/>
    <property type="molecule type" value="Genomic_DNA"/>
</dbReference>
<feature type="compositionally biased region" description="Polar residues" evidence="1">
    <location>
        <begin position="483"/>
        <end position="493"/>
    </location>
</feature>
<feature type="compositionally biased region" description="Pro residues" evidence="1">
    <location>
        <begin position="396"/>
        <end position="406"/>
    </location>
</feature>
<feature type="compositionally biased region" description="Acidic residues" evidence="1">
    <location>
        <begin position="224"/>
        <end position="253"/>
    </location>
</feature>
<reference evidence="2" key="1">
    <citation type="submission" date="2021-01" db="EMBL/GenBank/DDBJ databases">
        <title>A chromosome-scale assembly of European eel, Anguilla anguilla.</title>
        <authorList>
            <person name="Henkel C."/>
            <person name="Jong-Raadsen S.A."/>
            <person name="Dufour S."/>
            <person name="Weltzien F.-A."/>
            <person name="Palstra A.P."/>
            <person name="Pelster B."/>
            <person name="Spaink H.P."/>
            <person name="Van Den Thillart G.E."/>
            <person name="Jansen H."/>
            <person name="Zahm M."/>
            <person name="Klopp C."/>
            <person name="Cedric C."/>
            <person name="Louis A."/>
            <person name="Berthelot C."/>
            <person name="Parey E."/>
            <person name="Roest Crollius H."/>
            <person name="Montfort J."/>
            <person name="Robinson-Rechavi M."/>
            <person name="Bucao C."/>
            <person name="Bouchez O."/>
            <person name="Gislard M."/>
            <person name="Lluch J."/>
            <person name="Milhes M."/>
            <person name="Lampietro C."/>
            <person name="Lopez Roques C."/>
            <person name="Donnadieu C."/>
            <person name="Braasch I."/>
            <person name="Desvignes T."/>
            <person name="Postlethwait J."/>
            <person name="Bobe J."/>
            <person name="Guiguen Y."/>
            <person name="Dirks R."/>
        </authorList>
    </citation>
    <scope>NUCLEOTIDE SEQUENCE</scope>
    <source>
        <strain evidence="2">Tag_6206</strain>
        <tissue evidence="2">Liver</tissue>
    </source>
</reference>
<feature type="compositionally biased region" description="Acidic residues" evidence="1">
    <location>
        <begin position="199"/>
        <end position="213"/>
    </location>
</feature>
<feature type="compositionally biased region" description="Acidic residues" evidence="1">
    <location>
        <begin position="46"/>
        <end position="57"/>
    </location>
</feature>
<feature type="region of interest" description="Disordered" evidence="1">
    <location>
        <begin position="278"/>
        <end position="522"/>
    </location>
</feature>
<proteinExistence type="predicted"/>
<evidence type="ECO:0000313" key="3">
    <source>
        <dbReference type="Proteomes" id="UP001044222"/>
    </source>
</evidence>
<comment type="caution">
    <text evidence="2">The sequence shown here is derived from an EMBL/GenBank/DDBJ whole genome shotgun (WGS) entry which is preliminary data.</text>
</comment>
<feature type="compositionally biased region" description="Basic and acidic residues" evidence="1">
    <location>
        <begin position="336"/>
        <end position="350"/>
    </location>
</feature>
<dbReference type="AlphaFoldDB" id="A0A9D3MN96"/>
<keyword evidence="3" id="KW-1185">Reference proteome</keyword>
<protein>
    <submittedName>
        <fullName evidence="2">Uncharacterized protein</fullName>
    </submittedName>
</protein>
<name>A0A9D3MN96_ANGAN</name>
<feature type="compositionally biased region" description="Basic and acidic residues" evidence="1">
    <location>
        <begin position="65"/>
        <end position="85"/>
    </location>
</feature>
<evidence type="ECO:0000256" key="1">
    <source>
        <dbReference type="SAM" id="MobiDB-lite"/>
    </source>
</evidence>
<gene>
    <name evidence="2" type="ORF">ANANG_G00055730</name>
</gene>
<dbReference type="Proteomes" id="UP001044222">
    <property type="component" value="Unassembled WGS sequence"/>
</dbReference>
<evidence type="ECO:0000313" key="2">
    <source>
        <dbReference type="EMBL" id="KAG5851810.1"/>
    </source>
</evidence>
<accession>A0A9D3MN96</accession>
<feature type="compositionally biased region" description="Low complexity" evidence="1">
    <location>
        <begin position="297"/>
        <end position="307"/>
    </location>
</feature>
<feature type="region of interest" description="Disordered" evidence="1">
    <location>
        <begin position="184"/>
        <end position="263"/>
    </location>
</feature>
<sequence length="522" mass="57056">MDRPPSSPAVNQGEYEQEEGTLSPSTDTSCGLGSRDEDEQLVKEEESVESDEDEEAEVMSPAEVPLKKEADLPAGKGEEAEEREKVLKEEVMEQEEVMEEEQEEEVVEQVEEEEAVVEEVEEQDAVVMEEVVTEEVEEEDTVMEEDKVVIKEDGVIMEKMVIQQQEEEGEEVEVREEMGIMEVGVGIAPEAPQQKATAEFEEEDVEDDEEDVDDLKVEVATDINEPEDPEETKEVEPEPDSGDLDSGDLDSGEEGAQGLLSGSWSYLPTAGVERSEFNTELFTLEVTDDTAPPQPPGAAFSPSSEEPSSPEHKPSPSADISVGQDTEEPSSGPSVEEDHGNVRDAPEPSRARFTIAPAWQRSLSGGTSKEPPFASPIRPEAFQPAAPETASEPAACPDPPQSPTPLSPLRQPPAQDAGAAENPFGIKLRRTPVLLRYSAEGSGDAPRLGFPWSRRNRRDAPNLGSPAPDLPWPKSRTRWKTAPPSSGKHQTQRSVREPQSRGPRPAGSPSPSRNRRASRRTP</sequence>
<feature type="compositionally biased region" description="Low complexity" evidence="1">
    <location>
        <begin position="500"/>
        <end position="512"/>
    </location>
</feature>